<name>A0A2B7LUN0_9ESCH</name>
<dbReference type="AlphaFoldDB" id="A0A2B7LUN0"/>
<evidence type="ECO:0000313" key="1">
    <source>
        <dbReference type="EMBL" id="RDR27894.1"/>
    </source>
</evidence>
<dbReference type="EMBL" id="QONO01000068">
    <property type="protein sequence ID" value="RDR27894.1"/>
    <property type="molecule type" value="Genomic_DNA"/>
</dbReference>
<gene>
    <name evidence="1" type="ORF">C4A13_00380</name>
</gene>
<dbReference type="Proteomes" id="UP000254454">
    <property type="component" value="Unassembled WGS sequence"/>
</dbReference>
<proteinExistence type="predicted"/>
<protein>
    <submittedName>
        <fullName evidence="1">Uncharacterized protein</fullName>
    </submittedName>
</protein>
<evidence type="ECO:0000313" key="2">
    <source>
        <dbReference type="Proteomes" id="UP000254454"/>
    </source>
</evidence>
<accession>A0A370V952</accession>
<sequence length="80" mass="9406">MGSTRRTNSDWFVGRENMTHERNMLFLLQFFGDNFVLNSSFIGIKFQSVSRLLPPYREISAQKHKKFLHLPLDDVGYDPI</sequence>
<accession>A0A2B7LUN0</accession>
<comment type="caution">
    <text evidence="1">The sequence shown here is derived from an EMBL/GenBank/DDBJ whole genome shotgun (WGS) entry which is preliminary data.</text>
</comment>
<organism evidence="1 2">
    <name type="scientific">Escherichia marmotae</name>
    <dbReference type="NCBI Taxonomy" id="1499973"/>
    <lineage>
        <taxon>Bacteria</taxon>
        <taxon>Pseudomonadati</taxon>
        <taxon>Pseudomonadota</taxon>
        <taxon>Gammaproteobacteria</taxon>
        <taxon>Enterobacterales</taxon>
        <taxon>Enterobacteriaceae</taxon>
        <taxon>Escherichia</taxon>
    </lineage>
</organism>
<reference evidence="1 2" key="1">
    <citation type="submission" date="2018-06" db="EMBL/GenBank/DDBJ databases">
        <title>Recombination Drives Gene Content and Phenotype Evolution in Wild Type E. coli Strains.</title>
        <authorList>
            <person name="Field C.M."/>
            <person name="Silander O.K."/>
            <person name="Van Nimwegen E."/>
        </authorList>
    </citation>
    <scope>NUCLEOTIDE SEQUENCE [LARGE SCALE GENOMIC DNA]</scope>
    <source>
        <strain evidence="1 2">SC344</strain>
    </source>
</reference>